<dbReference type="InterPro" id="IPR036236">
    <property type="entry name" value="Znf_C2H2_sf"/>
</dbReference>
<sequence length="473" mass="52742">MSDTCWTSWVWNHFHRPRNEDPLRAECQLCKKTLVYKMSLSALSKHLRNVRKLEETTRADNENREEEVDTPDDKQGSSGGHRRGQGVVDGRQGEQTADCSSAGPAPKRPCVAVQPCTQERQEAVSQAIALLIAACQLPISIVDALGFTTFMKPANTVPSAETMRRRLHALYDQVRDDVAAYMKSLEVVSLITDCWTSRALDSYMSLTAQAITKAWRLCRFTLCTESIDVSHTGDNLAMALIDMCHSWDLETRTTSITRDNTSNIKSAVDLVDFVEFNVSCAAHSLQLCVNDALKSNSTFKTACKKAMRVVAHFHHSTKATTALERAQSVAGMKESKLVQSCATRWDSTFFMSQRLVESRGPVRAVLGDRSVTTTKQAKALQMSAEEWEELEAMLPVLKPLQVANTVLCADDKVTISAVRPIVRSLDDIHFKDADDADLVLDPSEERVRAFKVEVKSLLKERFKMDASPDRPVL</sequence>
<evidence type="ECO:0000256" key="1">
    <source>
        <dbReference type="ARBA" id="ARBA00004123"/>
    </source>
</evidence>
<evidence type="ECO:0000313" key="10">
    <source>
        <dbReference type="EMBL" id="KAK3931289.1"/>
    </source>
</evidence>
<dbReference type="InterPro" id="IPR003656">
    <property type="entry name" value="Znf_BED"/>
</dbReference>
<dbReference type="SUPFAM" id="SSF53098">
    <property type="entry name" value="Ribonuclease H-like"/>
    <property type="match status" value="1"/>
</dbReference>
<gene>
    <name evidence="10" type="ORF">KUF71_025549</name>
</gene>
<evidence type="ECO:0000259" key="9">
    <source>
        <dbReference type="Pfam" id="PF02892"/>
    </source>
</evidence>
<evidence type="ECO:0000256" key="7">
    <source>
        <dbReference type="ARBA" id="ARBA00023242"/>
    </source>
</evidence>
<dbReference type="PANTHER" id="PTHR46481">
    <property type="entry name" value="ZINC FINGER BED DOMAIN-CONTAINING PROTEIN 4"/>
    <property type="match status" value="1"/>
</dbReference>
<dbReference type="SUPFAM" id="SSF57667">
    <property type="entry name" value="beta-beta-alpha zinc fingers"/>
    <property type="match status" value="1"/>
</dbReference>
<dbReference type="SMART" id="SM00614">
    <property type="entry name" value="ZnF_BED"/>
    <property type="match status" value="1"/>
</dbReference>
<dbReference type="InterPro" id="IPR012337">
    <property type="entry name" value="RNaseH-like_sf"/>
</dbReference>
<evidence type="ECO:0000256" key="4">
    <source>
        <dbReference type="ARBA" id="ARBA00022833"/>
    </source>
</evidence>
<evidence type="ECO:0000256" key="6">
    <source>
        <dbReference type="ARBA" id="ARBA00023163"/>
    </source>
</evidence>
<feature type="domain" description="BED-type" evidence="9">
    <location>
        <begin position="10"/>
        <end position="48"/>
    </location>
</feature>
<evidence type="ECO:0000256" key="5">
    <source>
        <dbReference type="ARBA" id="ARBA00023015"/>
    </source>
</evidence>
<keyword evidence="5" id="KW-0805">Transcription regulation</keyword>
<comment type="caution">
    <text evidence="10">The sequence shown here is derived from an EMBL/GenBank/DDBJ whole genome shotgun (WGS) entry which is preliminary data.</text>
</comment>
<evidence type="ECO:0000256" key="2">
    <source>
        <dbReference type="ARBA" id="ARBA00022723"/>
    </source>
</evidence>
<dbReference type="GO" id="GO:0008270">
    <property type="term" value="F:zinc ion binding"/>
    <property type="evidence" value="ECO:0007669"/>
    <property type="project" value="UniProtKB-KW"/>
</dbReference>
<dbReference type="GO" id="GO:0005634">
    <property type="term" value="C:nucleus"/>
    <property type="evidence" value="ECO:0007669"/>
    <property type="project" value="UniProtKB-SubCell"/>
</dbReference>
<protein>
    <submittedName>
        <fullName evidence="10">Zinc finger BED domain-containing protein 4</fullName>
    </submittedName>
</protein>
<evidence type="ECO:0000256" key="8">
    <source>
        <dbReference type="SAM" id="MobiDB-lite"/>
    </source>
</evidence>
<dbReference type="GO" id="GO:0003677">
    <property type="term" value="F:DNA binding"/>
    <property type="evidence" value="ECO:0007669"/>
    <property type="project" value="InterPro"/>
</dbReference>
<keyword evidence="3" id="KW-0863">Zinc-finger</keyword>
<dbReference type="GO" id="GO:0009791">
    <property type="term" value="P:post-embryonic development"/>
    <property type="evidence" value="ECO:0007669"/>
    <property type="project" value="UniProtKB-ARBA"/>
</dbReference>
<proteinExistence type="predicted"/>
<keyword evidence="11" id="KW-1185">Reference proteome</keyword>
<accession>A0AAE1I103</accession>
<comment type="subcellular location">
    <subcellularLocation>
        <location evidence="1">Nucleus</location>
    </subcellularLocation>
</comment>
<evidence type="ECO:0000256" key="3">
    <source>
        <dbReference type="ARBA" id="ARBA00022771"/>
    </source>
</evidence>
<feature type="non-terminal residue" evidence="10">
    <location>
        <position position="473"/>
    </location>
</feature>
<evidence type="ECO:0000313" key="11">
    <source>
        <dbReference type="Proteomes" id="UP001219518"/>
    </source>
</evidence>
<feature type="region of interest" description="Disordered" evidence="8">
    <location>
        <begin position="54"/>
        <end position="109"/>
    </location>
</feature>
<dbReference type="Pfam" id="PF02892">
    <property type="entry name" value="zf-BED"/>
    <property type="match status" value="1"/>
</dbReference>
<dbReference type="PANTHER" id="PTHR46481:SF10">
    <property type="entry name" value="ZINC FINGER BED DOMAIN-CONTAINING PROTEIN 39"/>
    <property type="match status" value="1"/>
</dbReference>
<keyword evidence="6" id="KW-0804">Transcription</keyword>
<dbReference type="AlphaFoldDB" id="A0AAE1I103"/>
<reference evidence="10" key="2">
    <citation type="journal article" date="2023" name="BMC Genomics">
        <title>Pest status, molecular evolution, and epigenetic factors derived from the genome assembly of Frankliniella fusca, a thysanopteran phytovirus vector.</title>
        <authorList>
            <person name="Catto M.A."/>
            <person name="Labadie P.E."/>
            <person name="Jacobson A.L."/>
            <person name="Kennedy G.G."/>
            <person name="Srinivasan R."/>
            <person name="Hunt B.G."/>
        </authorList>
    </citation>
    <scope>NUCLEOTIDE SEQUENCE</scope>
    <source>
        <strain evidence="10">PL_HMW_Pooled</strain>
    </source>
</reference>
<dbReference type="Proteomes" id="UP001219518">
    <property type="component" value="Unassembled WGS sequence"/>
</dbReference>
<name>A0AAE1I103_9NEOP</name>
<dbReference type="EMBL" id="JAHWGI010001421">
    <property type="protein sequence ID" value="KAK3931289.1"/>
    <property type="molecule type" value="Genomic_DNA"/>
</dbReference>
<keyword evidence="2" id="KW-0479">Metal-binding</keyword>
<keyword evidence="4" id="KW-0862">Zinc</keyword>
<keyword evidence="7" id="KW-0539">Nucleus</keyword>
<organism evidence="10 11">
    <name type="scientific">Frankliniella fusca</name>
    <dbReference type="NCBI Taxonomy" id="407009"/>
    <lineage>
        <taxon>Eukaryota</taxon>
        <taxon>Metazoa</taxon>
        <taxon>Ecdysozoa</taxon>
        <taxon>Arthropoda</taxon>
        <taxon>Hexapoda</taxon>
        <taxon>Insecta</taxon>
        <taxon>Pterygota</taxon>
        <taxon>Neoptera</taxon>
        <taxon>Paraneoptera</taxon>
        <taxon>Thysanoptera</taxon>
        <taxon>Terebrantia</taxon>
        <taxon>Thripoidea</taxon>
        <taxon>Thripidae</taxon>
        <taxon>Frankliniella</taxon>
    </lineage>
</organism>
<reference evidence="10" key="1">
    <citation type="submission" date="2021-07" db="EMBL/GenBank/DDBJ databases">
        <authorList>
            <person name="Catto M.A."/>
            <person name="Jacobson A."/>
            <person name="Kennedy G."/>
            <person name="Labadie P."/>
            <person name="Hunt B.G."/>
            <person name="Srinivasan R."/>
        </authorList>
    </citation>
    <scope>NUCLEOTIDE SEQUENCE</scope>
    <source>
        <strain evidence="10">PL_HMW_Pooled</strain>
        <tissue evidence="10">Head</tissue>
    </source>
</reference>
<dbReference type="InterPro" id="IPR052035">
    <property type="entry name" value="ZnF_BED_domain_contain"/>
</dbReference>